<evidence type="ECO:0000256" key="4">
    <source>
        <dbReference type="ARBA" id="ARBA00022679"/>
    </source>
</evidence>
<evidence type="ECO:0000256" key="2">
    <source>
        <dbReference type="ARBA" id="ARBA00022450"/>
    </source>
</evidence>
<dbReference type="InterPro" id="IPR020841">
    <property type="entry name" value="PKS_Beta-ketoAc_synthase_dom"/>
</dbReference>
<evidence type="ECO:0000259" key="10">
    <source>
        <dbReference type="PROSITE" id="PS52004"/>
    </source>
</evidence>
<evidence type="ECO:0000256" key="1">
    <source>
        <dbReference type="ARBA" id="ARBA00004792"/>
    </source>
</evidence>
<dbReference type="Gene3D" id="3.40.50.1820">
    <property type="entry name" value="alpha/beta hydrolase"/>
    <property type="match status" value="1"/>
</dbReference>
<dbReference type="SMART" id="SM00825">
    <property type="entry name" value="PKS_KS"/>
    <property type="match status" value="1"/>
</dbReference>
<proteinExistence type="predicted"/>
<feature type="region of interest" description="N-terminal hotdog fold" evidence="8">
    <location>
        <begin position="893"/>
        <end position="1014"/>
    </location>
</feature>
<dbReference type="InterPro" id="IPR049552">
    <property type="entry name" value="PKS_DH_N"/>
</dbReference>
<evidence type="ECO:0000313" key="12">
    <source>
        <dbReference type="EMBL" id="MFK4271338.1"/>
    </source>
</evidence>
<feature type="active site" description="Proton donor; for dehydratase activity" evidence="8">
    <location>
        <position position="1082"/>
    </location>
</feature>
<dbReference type="InterPro" id="IPR018201">
    <property type="entry name" value="Ketoacyl_synth_AS"/>
</dbReference>
<dbReference type="SUPFAM" id="SSF51735">
    <property type="entry name" value="NAD(P)-binding Rossmann-fold domains"/>
    <property type="match status" value="2"/>
</dbReference>
<dbReference type="PROSITE" id="PS00606">
    <property type="entry name" value="KS3_1"/>
    <property type="match status" value="1"/>
</dbReference>
<dbReference type="InterPro" id="IPR016036">
    <property type="entry name" value="Malonyl_transacylase_ACP-bd"/>
</dbReference>
<dbReference type="InterPro" id="IPR032821">
    <property type="entry name" value="PKS_assoc"/>
</dbReference>
<dbReference type="InterPro" id="IPR042104">
    <property type="entry name" value="PKS_dehydratase_sf"/>
</dbReference>
<keyword evidence="4" id="KW-0808">Transferase</keyword>
<feature type="region of interest" description="C-terminal hotdog fold" evidence="8">
    <location>
        <begin position="1025"/>
        <end position="1164"/>
    </location>
</feature>
<feature type="domain" description="Ketosynthase family 3 (KS3)" evidence="10">
    <location>
        <begin position="32"/>
        <end position="446"/>
    </location>
</feature>
<dbReference type="InterPro" id="IPR014030">
    <property type="entry name" value="Ketoacyl_synth_N"/>
</dbReference>
<dbReference type="Pfam" id="PF16197">
    <property type="entry name" value="KAsynt_C_assoc"/>
    <property type="match status" value="1"/>
</dbReference>
<sequence>MADDRLLDTVQRLTIALRDTRERLRVAEAGAREPIAIVGAGCRFPGGVSDPEGLWRLVGEGRDAVTAFPTDRGWPDEFTGAGAFLTDPAWFDAGFFGIGPREALSMDPQQRLMLEISWEAVERAGIDPLSLRGSRTGVFTGTNDQDYRGLLGKVSNHNEHADHLATGTAAGVLSGRVAYFLGLEGPSATVDTACSSSLVALHLAVRSLRSGECDLALAGGVVVLSTPGLFTAFRRQGALAADGRCKAFAEAADGVGWGEGAGVVLVERLTDALAHGHPVLAVVRGTAINSDGASNGLTAPNGLAQQRVIRDALADAGLRGRDVDAVEAHGTGTRLGDPIEASALQAAYGGDRETPLAIGSVKSNIGHTQAAAGVAGVLKTVLALQNRTLPKTLHVDTPSSQVDWDLDTVELLTESRRWPAGPGRPRRAGVSAFGISGTNAHVILEEAPPAEATPATEAQPLPWVLSARTDSALRARAGQLLSHLDSRDATGVAHALVTSRSTFERRAVVLDTDPRTGLTALSRGGTVPGLITGAADLTGKVVFVFPGQGGQWAGMAGDLLETSPVFREHIHACAQALALHVDWDLPDVLRQRPDAPSLERVDVVQPALFAVMVALAALWRSCGIEPDAVVGHSQGEIAAAHVAGALSLQDAALVVARRAKALTRLSGSGGMASVELPADELWPRLDERLCIATVNGPRATVIAGDTDALDVLLADLADSGIRVRKLPVDYASHSPEMELVRDRVLSELAPISPQATDIPFHSAVTGAVLAGTELDAGYWYRNLRLPVRFDQAVAGLAAPEHSFFVEIGPHPVLGPAVLEAVGDKAVVVGSLRRGEDGRRALLSSLAELYVRGLCPDWTAWAGPDTPGFTELPTYPFERKRFWLTPGESRSADHPVLDPAIELAQSDELVLTGRLSTESTPWLADHRVLDEVILPGTAWLEFALHAGAVANCATVEELTLAVPLVLPDEGAATVQLRVGAPDDTGRRRLDLHAKVDGAGWVRHGEGVLSPAPTEPEALEKWPPEGAEVVPHTGLYPALIGHGLGYGPTFQGLRTVWRRGDEVFCEVACPVDTHGFVVHPALLDSALHALGFSTPARGEAGESNGPVLPFTWTGVTAHTAGPSALRVRLRGSVDDGVRLTVTDSEGAPVLSVDSLVLRPAAVRSGAPRDALFRNRWVEVRPSGGLAAEAMVAVGFETGHFPVLPDLAALEEAVRAGLPVPGAVLVDGSHGSVRESAHRALSLVQWWCARPEFAASRLVFLTSGAVAARTGDDVPDLAGAAVIGLVRSAQTEEPGRFVLLDADEITPQTITAALAADEPEVALRGGRLLARRLVRVVPRAPGTFAGPEDTVLITGGTGTLGRLLARHLVTAHGVRRLVLVGRRGRAPGLRDELGALGATVTVAACDVADRTQLAQLLGAHRPTVVVHAAGVLDDGVVTAMNEDRVDVVLRPKAEAALALHELTQDLPLTSFVLFSSAAATAGSAGQSNYAAANAVLDALAHHRRARGLPAVSLAWGLWQERSDMTRHLDSTATPPSTADSLSTTEALALFDAAAALPDPVLVPARLDLRGRQVGPLLRELVNRPEIPEDNPRQLLDLLAEPERERALLALVLDKVALVLGHDGTDELGPHAGFLEMGVDSLAAVHIRNHLSQALDVRLRATVTFDHPTPSALVRHLTEALARPEGEPAPEEHGETVDELIARTRATAWAQTRTYFTSPAELPRIPRPTRLAGGPEGPALVCVTSAVGTSDPVQYARLAKPFQGERDVWALRQPGFHRGDQLPRTPETLLETHAASLRAELGERPFVLAGLSSGGLIAHMLARYLYDQGAPPAGVILLDSYAPGEDERLALLAPGLRGELQHRADDPDSAAVPSDDSWVTAMLHYETFDWPFTELPAPVLFVRAGEPLESWPADWDWQPVWPYDHTAVITRGNHFTMLEEHAPHTAALMRDWMRATFD</sequence>
<gene>
    <name evidence="12" type="ORF">ACI2L5_41425</name>
</gene>
<dbReference type="InterPro" id="IPR055123">
    <property type="entry name" value="SpnB-like_Rossmann"/>
</dbReference>
<dbReference type="Pfam" id="PF08659">
    <property type="entry name" value="KR"/>
    <property type="match status" value="1"/>
</dbReference>
<dbReference type="SMART" id="SM00826">
    <property type="entry name" value="PKS_DH"/>
    <property type="match status" value="1"/>
</dbReference>
<dbReference type="Pfam" id="PF14765">
    <property type="entry name" value="PS-DH"/>
    <property type="match status" value="1"/>
</dbReference>
<name>A0ABW8LZL4_9ACTN</name>
<dbReference type="Pfam" id="PF02801">
    <property type="entry name" value="Ketoacyl-synt_C"/>
    <property type="match status" value="1"/>
</dbReference>
<dbReference type="SMART" id="SM00824">
    <property type="entry name" value="PKS_TE"/>
    <property type="match status" value="1"/>
</dbReference>
<dbReference type="InterPro" id="IPR049551">
    <property type="entry name" value="PKS_DH_C"/>
</dbReference>
<keyword evidence="3" id="KW-0597">Phosphoprotein</keyword>
<feature type="domain" description="PKS/mFAS DH" evidence="11">
    <location>
        <begin position="893"/>
        <end position="1164"/>
    </location>
</feature>
<keyword evidence="6" id="KW-0511">Multifunctional enzyme</keyword>
<dbReference type="InterPro" id="IPR016039">
    <property type="entry name" value="Thiolase-like"/>
</dbReference>
<keyword evidence="5" id="KW-0045">Antibiotic biosynthesis</keyword>
<dbReference type="PROSITE" id="PS50075">
    <property type="entry name" value="CARRIER"/>
    <property type="match status" value="1"/>
</dbReference>
<dbReference type="InterPro" id="IPR001031">
    <property type="entry name" value="Thioesterase"/>
</dbReference>
<dbReference type="InterPro" id="IPR020802">
    <property type="entry name" value="TesA-like"/>
</dbReference>
<dbReference type="EMBL" id="JBJDQH010000017">
    <property type="protein sequence ID" value="MFK4271338.1"/>
    <property type="molecule type" value="Genomic_DNA"/>
</dbReference>
<dbReference type="SMART" id="SM00822">
    <property type="entry name" value="PKS_KR"/>
    <property type="match status" value="1"/>
</dbReference>
<evidence type="ECO:0000259" key="11">
    <source>
        <dbReference type="PROSITE" id="PS52019"/>
    </source>
</evidence>
<evidence type="ECO:0000313" key="13">
    <source>
        <dbReference type="Proteomes" id="UP001620295"/>
    </source>
</evidence>
<dbReference type="InterPro" id="IPR006162">
    <property type="entry name" value="Ppantetheine_attach_site"/>
</dbReference>
<keyword evidence="2" id="KW-0596">Phosphopantetheine</keyword>
<dbReference type="InterPro" id="IPR036736">
    <property type="entry name" value="ACP-like_sf"/>
</dbReference>
<dbReference type="SMART" id="SM00827">
    <property type="entry name" value="PKS_AT"/>
    <property type="match status" value="1"/>
</dbReference>
<dbReference type="Gene3D" id="3.30.70.3290">
    <property type="match status" value="1"/>
</dbReference>
<dbReference type="SUPFAM" id="SSF53474">
    <property type="entry name" value="alpha/beta-Hydrolases"/>
    <property type="match status" value="1"/>
</dbReference>
<dbReference type="InterPro" id="IPR057326">
    <property type="entry name" value="KR_dom"/>
</dbReference>
<dbReference type="Gene3D" id="1.10.1200.10">
    <property type="entry name" value="ACP-like"/>
    <property type="match status" value="1"/>
</dbReference>
<keyword evidence="13" id="KW-1185">Reference proteome</keyword>
<dbReference type="InterPro" id="IPR020807">
    <property type="entry name" value="PKS_DH"/>
</dbReference>
<dbReference type="InterPro" id="IPR016035">
    <property type="entry name" value="Acyl_Trfase/lysoPLipase"/>
</dbReference>
<feature type="domain" description="Carrier" evidence="9">
    <location>
        <begin position="1602"/>
        <end position="1677"/>
    </location>
</feature>
<dbReference type="PROSITE" id="PS52004">
    <property type="entry name" value="KS3_2"/>
    <property type="match status" value="1"/>
</dbReference>
<feature type="active site" description="Proton acceptor; for dehydratase activity" evidence="8">
    <location>
        <position position="925"/>
    </location>
</feature>
<dbReference type="Gene3D" id="3.40.366.10">
    <property type="entry name" value="Malonyl-Coenzyme A Acyl Carrier Protein, domain 2"/>
    <property type="match status" value="1"/>
</dbReference>
<evidence type="ECO:0000256" key="8">
    <source>
        <dbReference type="PROSITE-ProRule" id="PRU01363"/>
    </source>
</evidence>
<dbReference type="PANTHER" id="PTHR43775:SF51">
    <property type="entry name" value="INACTIVE PHENOLPHTHIOCEROL SYNTHESIS POLYKETIDE SYNTHASE TYPE I PKS1-RELATED"/>
    <property type="match status" value="1"/>
</dbReference>
<reference evidence="12 13" key="1">
    <citation type="submission" date="2024-11" db="EMBL/GenBank/DDBJ databases">
        <title>The Natural Products Discovery Center: Release of the First 8490 Sequenced Strains for Exploring Actinobacteria Biosynthetic Diversity.</title>
        <authorList>
            <person name="Kalkreuter E."/>
            <person name="Kautsar S.A."/>
            <person name="Yang D."/>
            <person name="Bader C.D."/>
            <person name="Teijaro C.N."/>
            <person name="Fluegel L."/>
            <person name="Davis C.M."/>
            <person name="Simpson J.R."/>
            <person name="Lauterbach L."/>
            <person name="Steele A.D."/>
            <person name="Gui C."/>
            <person name="Meng S."/>
            <person name="Li G."/>
            <person name="Viehrig K."/>
            <person name="Ye F."/>
            <person name="Su P."/>
            <person name="Kiefer A.F."/>
            <person name="Nichols A."/>
            <person name="Cepeda A.J."/>
            <person name="Yan W."/>
            <person name="Fan B."/>
            <person name="Jiang Y."/>
            <person name="Adhikari A."/>
            <person name="Zheng C.-J."/>
            <person name="Schuster L."/>
            <person name="Cowan T.M."/>
            <person name="Smanski M.J."/>
            <person name="Chevrette M.G."/>
            <person name="De Carvalho L.P.S."/>
            <person name="Shen B."/>
        </authorList>
    </citation>
    <scope>NUCLEOTIDE SEQUENCE [LARGE SCALE GENOMIC DNA]</scope>
    <source>
        <strain evidence="12 13">NPDC020863</strain>
    </source>
</reference>
<dbReference type="Pfam" id="PF00550">
    <property type="entry name" value="PP-binding"/>
    <property type="match status" value="1"/>
</dbReference>
<dbReference type="CDD" id="cd00833">
    <property type="entry name" value="PKS"/>
    <property type="match status" value="1"/>
</dbReference>
<dbReference type="Gene3D" id="3.40.47.10">
    <property type="match status" value="1"/>
</dbReference>
<evidence type="ECO:0000256" key="6">
    <source>
        <dbReference type="ARBA" id="ARBA00023268"/>
    </source>
</evidence>
<dbReference type="PROSITE" id="PS00012">
    <property type="entry name" value="PHOSPHOPANTETHEINE"/>
    <property type="match status" value="1"/>
</dbReference>
<dbReference type="InterPro" id="IPR001227">
    <property type="entry name" value="Ac_transferase_dom_sf"/>
</dbReference>
<evidence type="ECO:0000259" key="9">
    <source>
        <dbReference type="PROSITE" id="PS50075"/>
    </source>
</evidence>
<evidence type="ECO:0000256" key="7">
    <source>
        <dbReference type="ARBA" id="ARBA00023315"/>
    </source>
</evidence>
<dbReference type="InterPro" id="IPR014043">
    <property type="entry name" value="Acyl_transferase_dom"/>
</dbReference>
<comment type="pathway">
    <text evidence="1">Antibiotic biosynthesis.</text>
</comment>
<comment type="caution">
    <text evidence="12">The sequence shown here is derived from an EMBL/GenBank/DDBJ whole genome shotgun (WGS) entry which is preliminary data.</text>
</comment>
<dbReference type="CDD" id="cd08956">
    <property type="entry name" value="KR_3_FAS_SDR_x"/>
    <property type="match status" value="1"/>
</dbReference>
<dbReference type="Pfam" id="PF21089">
    <property type="entry name" value="PKS_DH_N"/>
    <property type="match status" value="1"/>
</dbReference>
<keyword evidence="7" id="KW-0012">Acyltransferase</keyword>
<dbReference type="SUPFAM" id="SSF47336">
    <property type="entry name" value="ACP-like"/>
    <property type="match status" value="1"/>
</dbReference>
<dbReference type="InterPro" id="IPR050091">
    <property type="entry name" value="PKS_NRPS_Biosynth_Enz"/>
</dbReference>
<dbReference type="InterPro" id="IPR049900">
    <property type="entry name" value="PKS_mFAS_DH"/>
</dbReference>
<organism evidence="12 13">
    <name type="scientific">Streptomyces milbemycinicus</name>
    <dbReference type="NCBI Taxonomy" id="476552"/>
    <lineage>
        <taxon>Bacteria</taxon>
        <taxon>Bacillati</taxon>
        <taxon>Actinomycetota</taxon>
        <taxon>Actinomycetes</taxon>
        <taxon>Kitasatosporales</taxon>
        <taxon>Streptomycetaceae</taxon>
        <taxon>Streptomyces</taxon>
    </lineage>
</organism>
<dbReference type="InterPro" id="IPR014031">
    <property type="entry name" value="Ketoacyl_synth_C"/>
</dbReference>
<dbReference type="Pfam" id="PF22953">
    <property type="entry name" value="SpnB_Rossmann"/>
    <property type="match status" value="1"/>
</dbReference>
<dbReference type="SUPFAM" id="SSF55048">
    <property type="entry name" value="Probable ACP-binding domain of malonyl-CoA ACP transacylase"/>
    <property type="match status" value="1"/>
</dbReference>
<protein>
    <submittedName>
        <fullName evidence="12">Type I polyketide synthase</fullName>
    </submittedName>
</protein>
<dbReference type="Gene3D" id="3.40.50.720">
    <property type="entry name" value="NAD(P)-binding Rossmann-like Domain"/>
    <property type="match status" value="1"/>
</dbReference>
<dbReference type="SMART" id="SM00823">
    <property type="entry name" value="PKS_PP"/>
    <property type="match status" value="1"/>
</dbReference>
<dbReference type="InterPro" id="IPR020806">
    <property type="entry name" value="PKS_PP-bd"/>
</dbReference>
<evidence type="ECO:0000256" key="3">
    <source>
        <dbReference type="ARBA" id="ARBA00022553"/>
    </source>
</evidence>
<dbReference type="SUPFAM" id="SSF53901">
    <property type="entry name" value="Thiolase-like"/>
    <property type="match status" value="1"/>
</dbReference>
<dbReference type="SUPFAM" id="SSF52151">
    <property type="entry name" value="FabD/lysophospholipase-like"/>
    <property type="match status" value="1"/>
</dbReference>
<dbReference type="Pfam" id="PF00975">
    <property type="entry name" value="Thioesterase"/>
    <property type="match status" value="1"/>
</dbReference>
<dbReference type="InterPro" id="IPR013968">
    <property type="entry name" value="PKS_KR"/>
</dbReference>
<dbReference type="PROSITE" id="PS52019">
    <property type="entry name" value="PKS_MFAS_DH"/>
    <property type="match status" value="1"/>
</dbReference>
<dbReference type="Pfam" id="PF00109">
    <property type="entry name" value="ketoacyl-synt"/>
    <property type="match status" value="1"/>
</dbReference>
<dbReference type="PANTHER" id="PTHR43775">
    <property type="entry name" value="FATTY ACID SYNTHASE"/>
    <property type="match status" value="1"/>
</dbReference>
<accession>A0ABW8LZL4</accession>
<dbReference type="InterPro" id="IPR009081">
    <property type="entry name" value="PP-bd_ACP"/>
</dbReference>
<dbReference type="Proteomes" id="UP001620295">
    <property type="component" value="Unassembled WGS sequence"/>
</dbReference>
<dbReference type="Gene3D" id="3.10.129.110">
    <property type="entry name" value="Polyketide synthase dehydratase"/>
    <property type="match status" value="1"/>
</dbReference>
<evidence type="ECO:0000256" key="5">
    <source>
        <dbReference type="ARBA" id="ARBA00023194"/>
    </source>
</evidence>
<dbReference type="InterPro" id="IPR029058">
    <property type="entry name" value="AB_hydrolase_fold"/>
</dbReference>
<dbReference type="SMART" id="SM01294">
    <property type="entry name" value="PKS_PP_betabranch"/>
    <property type="match status" value="1"/>
</dbReference>
<dbReference type="InterPro" id="IPR036291">
    <property type="entry name" value="NAD(P)-bd_dom_sf"/>
</dbReference>
<dbReference type="Pfam" id="PF00698">
    <property type="entry name" value="Acyl_transf_1"/>
    <property type="match status" value="1"/>
</dbReference>
<dbReference type="RefSeq" id="WP_404748337.1">
    <property type="nucleotide sequence ID" value="NZ_JBJDQH010000017.1"/>
</dbReference>